<keyword evidence="2" id="KW-1185">Reference proteome</keyword>
<evidence type="ECO:0000313" key="1">
    <source>
        <dbReference type="EMBL" id="KAI4810124.1"/>
    </source>
</evidence>
<sequence>ERREVRMELRKVQGRVAEAPKGAAAGERSVGVLDWWRTSRRHQRWRRQCWRRALWVTWSSGTLRISRGAAARGEKNVGMRRKPQRRTPGGVLD</sequence>
<feature type="non-terminal residue" evidence="1">
    <location>
        <position position="93"/>
    </location>
</feature>
<dbReference type="EMBL" id="CM043801">
    <property type="protein sequence ID" value="KAI4810124.1"/>
    <property type="molecule type" value="Genomic_DNA"/>
</dbReference>
<reference evidence="1" key="1">
    <citation type="submission" date="2022-05" db="EMBL/GenBank/DDBJ databases">
        <title>Chromosome-level genome of Chaenocephalus aceratus.</title>
        <authorList>
            <person name="Park H."/>
        </authorList>
    </citation>
    <scope>NUCLEOTIDE SEQUENCE</scope>
    <source>
        <strain evidence="1">KU_202001</strain>
    </source>
</reference>
<organism evidence="1 2">
    <name type="scientific">Chaenocephalus aceratus</name>
    <name type="common">Blackfin icefish</name>
    <name type="synonym">Chaenichthys aceratus</name>
    <dbReference type="NCBI Taxonomy" id="36190"/>
    <lineage>
        <taxon>Eukaryota</taxon>
        <taxon>Metazoa</taxon>
        <taxon>Chordata</taxon>
        <taxon>Craniata</taxon>
        <taxon>Vertebrata</taxon>
        <taxon>Euteleostomi</taxon>
        <taxon>Actinopterygii</taxon>
        <taxon>Neopterygii</taxon>
        <taxon>Teleostei</taxon>
        <taxon>Neoteleostei</taxon>
        <taxon>Acanthomorphata</taxon>
        <taxon>Eupercaria</taxon>
        <taxon>Perciformes</taxon>
        <taxon>Notothenioidei</taxon>
        <taxon>Channichthyidae</taxon>
        <taxon>Chaenocephalus</taxon>
    </lineage>
</organism>
<protein>
    <submittedName>
        <fullName evidence="1">Uncharacterized protein</fullName>
    </submittedName>
</protein>
<name>A0ACB9WBH0_CHAAC</name>
<dbReference type="Proteomes" id="UP001057452">
    <property type="component" value="Chromosome 17"/>
</dbReference>
<comment type="caution">
    <text evidence="1">The sequence shown here is derived from an EMBL/GenBank/DDBJ whole genome shotgun (WGS) entry which is preliminary data.</text>
</comment>
<accession>A0ACB9WBH0</accession>
<evidence type="ECO:0000313" key="2">
    <source>
        <dbReference type="Proteomes" id="UP001057452"/>
    </source>
</evidence>
<gene>
    <name evidence="1" type="ORF">KUCAC02_018971</name>
</gene>
<feature type="non-terminal residue" evidence="1">
    <location>
        <position position="1"/>
    </location>
</feature>
<proteinExistence type="predicted"/>